<dbReference type="RefSeq" id="WP_150358443.1">
    <property type="nucleotide sequence ID" value="NZ_JAJJPB010000008.1"/>
</dbReference>
<evidence type="ECO:0000256" key="1">
    <source>
        <dbReference type="ARBA" id="ARBA00004141"/>
    </source>
</evidence>
<comment type="caution">
    <text evidence="7">The sequence shown here is derived from an EMBL/GenBank/DDBJ whole genome shotgun (WGS) entry which is preliminary data.</text>
</comment>
<dbReference type="Pfam" id="PF00324">
    <property type="entry name" value="AA_permease"/>
    <property type="match status" value="1"/>
</dbReference>
<feature type="transmembrane region" description="Helical" evidence="5">
    <location>
        <begin position="24"/>
        <end position="44"/>
    </location>
</feature>
<dbReference type="PANTHER" id="PTHR42770">
    <property type="entry name" value="AMINO ACID TRANSPORTER-RELATED"/>
    <property type="match status" value="1"/>
</dbReference>
<name>A0ABS8N534_9CLOT</name>
<feature type="domain" description="Amino acid permease/ SLC12A" evidence="6">
    <location>
        <begin position="25"/>
        <end position="419"/>
    </location>
</feature>
<evidence type="ECO:0000313" key="7">
    <source>
        <dbReference type="EMBL" id="MCC9294909.1"/>
    </source>
</evidence>
<feature type="transmembrane region" description="Helical" evidence="5">
    <location>
        <begin position="296"/>
        <end position="324"/>
    </location>
</feature>
<feature type="transmembrane region" description="Helical" evidence="5">
    <location>
        <begin position="50"/>
        <end position="70"/>
    </location>
</feature>
<feature type="transmembrane region" description="Helical" evidence="5">
    <location>
        <begin position="244"/>
        <end position="263"/>
    </location>
</feature>
<feature type="transmembrane region" description="Helical" evidence="5">
    <location>
        <begin position="370"/>
        <end position="391"/>
    </location>
</feature>
<feature type="transmembrane region" description="Helical" evidence="5">
    <location>
        <begin position="159"/>
        <end position="180"/>
    </location>
</feature>
<evidence type="ECO:0000313" key="8">
    <source>
        <dbReference type="Proteomes" id="UP001165422"/>
    </source>
</evidence>
<evidence type="ECO:0000256" key="5">
    <source>
        <dbReference type="SAM" id="Phobius"/>
    </source>
</evidence>
<sequence>MSDEGIKLKEPTNELKRILPLRSLVFYGIAMIIPMTIFTTYGIATTRTHGMVSFTYTIATIGMAFTAFSYSKMVKKYPMAGSAYTYVSKSMNPYVGFFGGWVLLLAYMVLPMLNYVVMGIYFSNLIPQIPASVFIVAAIIVVTWVNYRGIKLATIVDTVLVLLQLVFLAVFFIMVIKYILRGGGAGTLVDSKAYFNPTEFFKPGVGMPAILSGASMLALSFLGFDAIATLSEEAINPEKNVGKAIIIACVGAGCGFIIAMYFLQLAWPNAFFEIANKDSAAVELITRVTHSMGMKIFFTATFGAGLFISSLTGVASGARILYGMGKNGILPHRIFGKVHPKYKTPMYSILIMGLLGLIAIVISLENVTATVNFGSLLAFVFVNLSVVAQYFIRDNKKKGMDIIKYLIAPLCGALICFFIWAKVDTPSKIVGFSWIILGLVYLAIKTKFFRELPPEIME</sequence>
<dbReference type="InterPro" id="IPR004841">
    <property type="entry name" value="AA-permease/SLC12A_dom"/>
</dbReference>
<feature type="transmembrane region" description="Helical" evidence="5">
    <location>
        <begin position="91"/>
        <end position="113"/>
    </location>
</feature>
<protein>
    <submittedName>
        <fullName evidence="7">APC family permease</fullName>
    </submittedName>
</protein>
<dbReference type="Proteomes" id="UP001165422">
    <property type="component" value="Unassembled WGS sequence"/>
</dbReference>
<keyword evidence="3 5" id="KW-1133">Transmembrane helix</keyword>
<gene>
    <name evidence="7" type="ORF">LN736_08585</name>
</gene>
<feature type="transmembrane region" description="Helical" evidence="5">
    <location>
        <begin position="427"/>
        <end position="444"/>
    </location>
</feature>
<keyword evidence="2 5" id="KW-0812">Transmembrane</keyword>
<organism evidence="7 8">
    <name type="scientific">Clostridium aromativorans</name>
    <dbReference type="NCBI Taxonomy" id="2836848"/>
    <lineage>
        <taxon>Bacteria</taxon>
        <taxon>Bacillati</taxon>
        <taxon>Bacillota</taxon>
        <taxon>Clostridia</taxon>
        <taxon>Eubacteriales</taxon>
        <taxon>Clostridiaceae</taxon>
        <taxon>Clostridium</taxon>
    </lineage>
</organism>
<dbReference type="PIRSF" id="PIRSF006060">
    <property type="entry name" value="AA_transporter"/>
    <property type="match status" value="1"/>
</dbReference>
<feature type="transmembrane region" description="Helical" evidence="5">
    <location>
        <begin position="403"/>
        <end position="421"/>
    </location>
</feature>
<feature type="transmembrane region" description="Helical" evidence="5">
    <location>
        <begin position="200"/>
        <end position="224"/>
    </location>
</feature>
<evidence type="ECO:0000256" key="3">
    <source>
        <dbReference type="ARBA" id="ARBA00022989"/>
    </source>
</evidence>
<proteinExistence type="predicted"/>
<feature type="transmembrane region" description="Helical" evidence="5">
    <location>
        <begin position="125"/>
        <end position="147"/>
    </location>
</feature>
<evidence type="ECO:0000256" key="2">
    <source>
        <dbReference type="ARBA" id="ARBA00022692"/>
    </source>
</evidence>
<dbReference type="EMBL" id="JAJJPB010000008">
    <property type="protein sequence ID" value="MCC9294909.1"/>
    <property type="molecule type" value="Genomic_DNA"/>
</dbReference>
<dbReference type="PANTHER" id="PTHR42770:SF8">
    <property type="entry name" value="PUTRESCINE IMPORTER PUUP"/>
    <property type="match status" value="1"/>
</dbReference>
<reference evidence="7" key="1">
    <citation type="submission" date="2021-11" db="EMBL/GenBank/DDBJ databases">
        <authorList>
            <person name="Qingchun L."/>
            <person name="Dong Z."/>
            <person name="Zongwei Q."/>
            <person name="Jia Z."/>
            <person name="Duotao L."/>
        </authorList>
    </citation>
    <scope>NUCLEOTIDE SEQUENCE</scope>
    <source>
        <strain evidence="7">WLY-B-L2</strain>
    </source>
</reference>
<evidence type="ECO:0000256" key="4">
    <source>
        <dbReference type="ARBA" id="ARBA00023136"/>
    </source>
</evidence>
<evidence type="ECO:0000259" key="6">
    <source>
        <dbReference type="Pfam" id="PF00324"/>
    </source>
</evidence>
<comment type="subcellular location">
    <subcellularLocation>
        <location evidence="1">Membrane</location>
        <topology evidence="1">Multi-pass membrane protein</topology>
    </subcellularLocation>
</comment>
<dbReference type="Gene3D" id="1.20.1740.10">
    <property type="entry name" value="Amino acid/polyamine transporter I"/>
    <property type="match status" value="1"/>
</dbReference>
<accession>A0ABS8N534</accession>
<keyword evidence="8" id="KW-1185">Reference proteome</keyword>
<keyword evidence="4 5" id="KW-0472">Membrane</keyword>
<dbReference type="InterPro" id="IPR050367">
    <property type="entry name" value="APC_superfamily"/>
</dbReference>
<feature type="transmembrane region" description="Helical" evidence="5">
    <location>
        <begin position="345"/>
        <end position="364"/>
    </location>
</feature>